<sequence>MVAKNLAFSGVGNKKRKPSAIAHANCLDAKTNHRKARSPITVQTPCRFVPRLSF</sequence>
<gene>
    <name evidence="1" type="ORF">TSPGSL018_29918</name>
</gene>
<dbReference type="EMBL" id="GBEZ01027222">
    <property type="protein sequence ID" value="JAC60064.1"/>
    <property type="molecule type" value="Transcribed_RNA"/>
</dbReference>
<protein>
    <submittedName>
        <fullName evidence="1">Uncharacterized protein</fullName>
    </submittedName>
</protein>
<name>A0A061QNS4_9CHLO</name>
<organism evidence="1">
    <name type="scientific">Tetraselmis sp. GSL018</name>
    <dbReference type="NCBI Taxonomy" id="582737"/>
    <lineage>
        <taxon>Eukaryota</taxon>
        <taxon>Viridiplantae</taxon>
        <taxon>Chlorophyta</taxon>
        <taxon>core chlorophytes</taxon>
        <taxon>Chlorodendrophyceae</taxon>
        <taxon>Chlorodendrales</taxon>
        <taxon>Chlorodendraceae</taxon>
        <taxon>Tetraselmis</taxon>
    </lineage>
</organism>
<proteinExistence type="predicted"/>
<dbReference type="AlphaFoldDB" id="A0A061QNS4"/>
<reference evidence="1" key="1">
    <citation type="submission" date="2014-05" db="EMBL/GenBank/DDBJ databases">
        <title>The transcriptome of the halophilic microalga Tetraselmis sp. GSL018 isolated from the Great Salt Lake, Utah.</title>
        <authorList>
            <person name="Jinkerson R.E."/>
            <person name="D'Adamo S."/>
            <person name="Posewitz M.C."/>
        </authorList>
    </citation>
    <scope>NUCLEOTIDE SEQUENCE</scope>
    <source>
        <strain evidence="1">GSL018</strain>
    </source>
</reference>
<evidence type="ECO:0000313" key="1">
    <source>
        <dbReference type="EMBL" id="JAC60064.1"/>
    </source>
</evidence>
<accession>A0A061QNS4</accession>